<name>A0A0F9T0A9_9ZZZZ</name>
<organism evidence="2">
    <name type="scientific">marine sediment metagenome</name>
    <dbReference type="NCBI Taxonomy" id="412755"/>
    <lineage>
        <taxon>unclassified sequences</taxon>
        <taxon>metagenomes</taxon>
        <taxon>ecological metagenomes</taxon>
    </lineage>
</organism>
<dbReference type="EMBL" id="LAZR01002075">
    <property type="protein sequence ID" value="KKN34923.1"/>
    <property type="molecule type" value="Genomic_DNA"/>
</dbReference>
<gene>
    <name evidence="2" type="ORF">LCGC14_0788640</name>
</gene>
<comment type="caution">
    <text evidence="2">The sequence shown here is derived from an EMBL/GenBank/DDBJ whole genome shotgun (WGS) entry which is preliminary data.</text>
</comment>
<sequence length="119" mass="14128">MKKPEKKFLTDNPELQGSPMEMENMAYNQGRVDMEAYHNYVLSKKEEELKEALAHQELELWTRHQKYWLDKLLSKLPTEGEIITEINPFASNTVHYSRSDVEKLAKAIYKRQQNVKEEE</sequence>
<evidence type="ECO:0000313" key="2">
    <source>
        <dbReference type="EMBL" id="KKN34923.1"/>
    </source>
</evidence>
<dbReference type="AlphaFoldDB" id="A0A0F9T0A9"/>
<evidence type="ECO:0000256" key="1">
    <source>
        <dbReference type="SAM" id="MobiDB-lite"/>
    </source>
</evidence>
<protein>
    <submittedName>
        <fullName evidence="2">Uncharacterized protein</fullName>
    </submittedName>
</protein>
<feature type="region of interest" description="Disordered" evidence="1">
    <location>
        <begin position="1"/>
        <end position="20"/>
    </location>
</feature>
<proteinExistence type="predicted"/>
<accession>A0A0F9T0A9</accession>
<reference evidence="2" key="1">
    <citation type="journal article" date="2015" name="Nature">
        <title>Complex archaea that bridge the gap between prokaryotes and eukaryotes.</title>
        <authorList>
            <person name="Spang A."/>
            <person name="Saw J.H."/>
            <person name="Jorgensen S.L."/>
            <person name="Zaremba-Niedzwiedzka K."/>
            <person name="Martijn J."/>
            <person name="Lind A.E."/>
            <person name="van Eijk R."/>
            <person name="Schleper C."/>
            <person name="Guy L."/>
            <person name="Ettema T.J."/>
        </authorList>
    </citation>
    <scope>NUCLEOTIDE SEQUENCE</scope>
</reference>